<gene>
    <name evidence="1" type="primary">Necator_chrII.g8176</name>
    <name evidence="1" type="ORF">RB195_020382</name>
</gene>
<keyword evidence="2" id="KW-1185">Reference proteome</keyword>
<dbReference type="Proteomes" id="UP001303046">
    <property type="component" value="Unassembled WGS sequence"/>
</dbReference>
<evidence type="ECO:0000313" key="2">
    <source>
        <dbReference type="Proteomes" id="UP001303046"/>
    </source>
</evidence>
<protein>
    <submittedName>
        <fullName evidence="1">Uncharacterized protein</fullName>
    </submittedName>
</protein>
<organism evidence="1 2">
    <name type="scientific">Necator americanus</name>
    <name type="common">Human hookworm</name>
    <dbReference type="NCBI Taxonomy" id="51031"/>
    <lineage>
        <taxon>Eukaryota</taxon>
        <taxon>Metazoa</taxon>
        <taxon>Ecdysozoa</taxon>
        <taxon>Nematoda</taxon>
        <taxon>Chromadorea</taxon>
        <taxon>Rhabditida</taxon>
        <taxon>Rhabditina</taxon>
        <taxon>Rhabditomorpha</taxon>
        <taxon>Strongyloidea</taxon>
        <taxon>Ancylostomatidae</taxon>
        <taxon>Bunostominae</taxon>
        <taxon>Necator</taxon>
    </lineage>
</organism>
<comment type="caution">
    <text evidence="1">The sequence shown here is derived from an EMBL/GenBank/DDBJ whole genome shotgun (WGS) entry which is preliminary data.</text>
</comment>
<evidence type="ECO:0000313" key="1">
    <source>
        <dbReference type="EMBL" id="KAK6738239.1"/>
    </source>
</evidence>
<accession>A0ABR1CIZ8</accession>
<sequence>MKRIVLEIVPWIAINGVRIPAAEEHFEDVLCNQDEFEKEHIMAEFQLASVIMNYRKRGTKTVS</sequence>
<reference evidence="1 2" key="1">
    <citation type="submission" date="2023-08" db="EMBL/GenBank/DDBJ databases">
        <title>A Necator americanus chromosomal reference genome.</title>
        <authorList>
            <person name="Ilik V."/>
            <person name="Petrzelkova K.J."/>
            <person name="Pardy F."/>
            <person name="Fuh T."/>
            <person name="Niatou-Singa F.S."/>
            <person name="Gouil Q."/>
            <person name="Baker L."/>
            <person name="Ritchie M.E."/>
            <person name="Jex A.R."/>
            <person name="Gazzola D."/>
            <person name="Li H."/>
            <person name="Toshio Fujiwara R."/>
            <person name="Zhan B."/>
            <person name="Aroian R.V."/>
            <person name="Pafco B."/>
            <person name="Schwarz E.M."/>
        </authorList>
    </citation>
    <scope>NUCLEOTIDE SEQUENCE [LARGE SCALE GENOMIC DNA]</scope>
    <source>
        <strain evidence="1 2">Aroian</strain>
        <tissue evidence="1">Whole animal</tissue>
    </source>
</reference>
<name>A0ABR1CIZ8_NECAM</name>
<dbReference type="EMBL" id="JAVFWL010000002">
    <property type="protein sequence ID" value="KAK6738239.1"/>
    <property type="molecule type" value="Genomic_DNA"/>
</dbReference>
<proteinExistence type="predicted"/>